<comment type="caution">
    <text evidence="2">The sequence shown here is derived from an EMBL/GenBank/DDBJ whole genome shotgun (WGS) entry which is preliminary data.</text>
</comment>
<proteinExistence type="predicted"/>
<feature type="chain" id="PRO_5040956173" evidence="1">
    <location>
        <begin position="21"/>
        <end position="127"/>
    </location>
</feature>
<organism evidence="2 3">
    <name type="scientific">Blastopirellula sediminis</name>
    <dbReference type="NCBI Taxonomy" id="2894196"/>
    <lineage>
        <taxon>Bacteria</taxon>
        <taxon>Pseudomonadati</taxon>
        <taxon>Planctomycetota</taxon>
        <taxon>Planctomycetia</taxon>
        <taxon>Pirellulales</taxon>
        <taxon>Pirellulaceae</taxon>
        <taxon>Blastopirellula</taxon>
    </lineage>
</organism>
<evidence type="ECO:0000313" key="3">
    <source>
        <dbReference type="Proteomes" id="UP001139103"/>
    </source>
</evidence>
<evidence type="ECO:0000313" key="2">
    <source>
        <dbReference type="EMBL" id="MCC9627277.1"/>
    </source>
</evidence>
<gene>
    <name evidence="2" type="ORF">LOC68_02620</name>
</gene>
<dbReference type="AlphaFoldDB" id="A0A9X1MJY0"/>
<keyword evidence="1" id="KW-0732">Signal</keyword>
<feature type="signal peptide" evidence="1">
    <location>
        <begin position="1"/>
        <end position="20"/>
    </location>
</feature>
<evidence type="ECO:0000256" key="1">
    <source>
        <dbReference type="SAM" id="SignalP"/>
    </source>
</evidence>
<dbReference type="Proteomes" id="UP001139103">
    <property type="component" value="Unassembled WGS sequence"/>
</dbReference>
<keyword evidence="3" id="KW-1185">Reference proteome</keyword>
<protein>
    <submittedName>
        <fullName evidence="2">Uncharacterized protein</fullName>
    </submittedName>
</protein>
<dbReference type="RefSeq" id="WP_230215345.1">
    <property type="nucleotide sequence ID" value="NZ_JAJKFT010000002.1"/>
</dbReference>
<sequence>MLKKVLFAIVPVLLFTVALRADDSLGLDLAKIQDADVSIVDEGFDVDVDKLAADAGAESEDKAIEACFRSFGYRSYGYCGYSSYGCYNYGCYNYNYGCYRPYFYTYRPVYYSPVCYTPCYTSYWGCY</sequence>
<dbReference type="EMBL" id="JAJKFT010000002">
    <property type="protein sequence ID" value="MCC9627277.1"/>
    <property type="molecule type" value="Genomic_DNA"/>
</dbReference>
<reference evidence="2" key="1">
    <citation type="submission" date="2021-11" db="EMBL/GenBank/DDBJ databases">
        <title>Genome sequence.</title>
        <authorList>
            <person name="Sun Q."/>
        </authorList>
    </citation>
    <scope>NUCLEOTIDE SEQUENCE</scope>
    <source>
        <strain evidence="2">JC732</strain>
    </source>
</reference>
<accession>A0A9X1MJY0</accession>
<name>A0A9X1MJY0_9BACT</name>